<evidence type="ECO:0000313" key="3">
    <source>
        <dbReference type="Proteomes" id="UP000287394"/>
    </source>
</evidence>
<dbReference type="Proteomes" id="UP000287394">
    <property type="component" value="Chromosome"/>
</dbReference>
<evidence type="ECO:0000313" key="2">
    <source>
        <dbReference type="EMBL" id="BDI31919.1"/>
    </source>
</evidence>
<dbReference type="EMBL" id="AP025739">
    <property type="protein sequence ID" value="BDI31919.1"/>
    <property type="molecule type" value="Genomic_DNA"/>
</dbReference>
<protein>
    <recommendedName>
        <fullName evidence="1">PPIase cyclophilin-type domain-containing protein</fullName>
    </recommendedName>
</protein>
<name>A0A402D3J2_9BACT</name>
<dbReference type="InterPro" id="IPR002130">
    <property type="entry name" value="Cyclophilin-type_PPIase_dom"/>
</dbReference>
<sequence>MARSAAPDSASSQFYFTLGSTPHLDMNYAVFGKTISGVENVLQLREGDRIDSITIS</sequence>
<dbReference type="AlphaFoldDB" id="A0A402D3J2"/>
<dbReference type="InterPro" id="IPR029000">
    <property type="entry name" value="Cyclophilin-like_dom_sf"/>
</dbReference>
<accession>A0A402D3J2</accession>
<gene>
    <name evidence="2" type="ORF">CCAX7_39700</name>
</gene>
<dbReference type="GO" id="GO:0003755">
    <property type="term" value="F:peptidyl-prolyl cis-trans isomerase activity"/>
    <property type="evidence" value="ECO:0007669"/>
    <property type="project" value="InterPro"/>
</dbReference>
<reference evidence="2 3" key="1">
    <citation type="journal article" date="2019" name="Int. J. Syst. Evol. Microbiol.">
        <title>Capsulimonas corticalis gen. nov., sp. nov., an aerobic capsulated bacterium, of a novel bacterial order, Capsulimonadales ord. nov., of the class Armatimonadia of the phylum Armatimonadetes.</title>
        <authorList>
            <person name="Li J."/>
            <person name="Kudo C."/>
            <person name="Tonouchi A."/>
        </authorList>
    </citation>
    <scope>NUCLEOTIDE SEQUENCE [LARGE SCALE GENOMIC DNA]</scope>
    <source>
        <strain evidence="2 3">AX-7</strain>
    </source>
</reference>
<evidence type="ECO:0000259" key="1">
    <source>
        <dbReference type="Pfam" id="PF00160"/>
    </source>
</evidence>
<feature type="domain" description="PPIase cyclophilin-type" evidence="1">
    <location>
        <begin position="1"/>
        <end position="48"/>
    </location>
</feature>
<dbReference type="Pfam" id="PF00160">
    <property type="entry name" value="Pro_isomerase"/>
    <property type="match status" value="1"/>
</dbReference>
<proteinExistence type="predicted"/>
<organism evidence="2 3">
    <name type="scientific">Capsulimonas corticalis</name>
    <dbReference type="NCBI Taxonomy" id="2219043"/>
    <lineage>
        <taxon>Bacteria</taxon>
        <taxon>Bacillati</taxon>
        <taxon>Armatimonadota</taxon>
        <taxon>Armatimonadia</taxon>
        <taxon>Capsulimonadales</taxon>
        <taxon>Capsulimonadaceae</taxon>
        <taxon>Capsulimonas</taxon>
    </lineage>
</organism>
<dbReference type="SUPFAM" id="SSF50891">
    <property type="entry name" value="Cyclophilin-like"/>
    <property type="match status" value="1"/>
</dbReference>
<keyword evidence="3" id="KW-1185">Reference proteome</keyword>
<dbReference type="KEGG" id="ccot:CCAX7_39700"/>
<dbReference type="Gene3D" id="2.40.100.10">
    <property type="entry name" value="Cyclophilin-like"/>
    <property type="match status" value="1"/>
</dbReference>